<dbReference type="Pfam" id="PF02771">
    <property type="entry name" value="Acyl-CoA_dh_N"/>
    <property type="match status" value="1"/>
</dbReference>
<dbReference type="Pfam" id="PF00441">
    <property type="entry name" value="Acyl-CoA_dh_1"/>
    <property type="match status" value="1"/>
</dbReference>
<feature type="domain" description="Acyl-CoA dehydrogenase/oxidase N-terminal" evidence="7">
    <location>
        <begin position="42"/>
        <end position="89"/>
    </location>
</feature>
<dbReference type="InterPro" id="IPR037069">
    <property type="entry name" value="AcylCoA_DH/ox_N_sf"/>
</dbReference>
<proteinExistence type="inferred from homology"/>
<evidence type="ECO:0000256" key="3">
    <source>
        <dbReference type="ARBA" id="ARBA00022630"/>
    </source>
</evidence>
<dbReference type="PANTHER" id="PTHR43884">
    <property type="entry name" value="ACYL-COA DEHYDROGENASE"/>
    <property type="match status" value="1"/>
</dbReference>
<dbReference type="InterPro" id="IPR009100">
    <property type="entry name" value="AcylCoA_DH/oxidase_NM_dom_sf"/>
</dbReference>
<evidence type="ECO:0000256" key="1">
    <source>
        <dbReference type="ARBA" id="ARBA00001974"/>
    </source>
</evidence>
<dbReference type="GO" id="GO:0016491">
    <property type="term" value="F:oxidoreductase activity"/>
    <property type="evidence" value="ECO:0007669"/>
    <property type="project" value="UniProtKB-KW"/>
</dbReference>
<dbReference type="InterPro" id="IPR036250">
    <property type="entry name" value="AcylCo_DH-like_C"/>
</dbReference>
<dbReference type="EMBL" id="JBFALK010000014">
    <property type="protein sequence ID" value="MEV0971840.1"/>
    <property type="molecule type" value="Genomic_DNA"/>
</dbReference>
<dbReference type="Gene3D" id="1.10.540.10">
    <property type="entry name" value="Acyl-CoA dehydrogenase/oxidase, N-terminal domain"/>
    <property type="match status" value="1"/>
</dbReference>
<evidence type="ECO:0000259" key="7">
    <source>
        <dbReference type="Pfam" id="PF02771"/>
    </source>
</evidence>
<evidence type="ECO:0000256" key="2">
    <source>
        <dbReference type="ARBA" id="ARBA00009347"/>
    </source>
</evidence>
<dbReference type="InterPro" id="IPR009075">
    <property type="entry name" value="AcylCo_DH/oxidase_C"/>
</dbReference>
<dbReference type="RefSeq" id="WP_358136444.1">
    <property type="nucleotide sequence ID" value="NZ_JBFALK010000014.1"/>
</dbReference>
<keyword evidence="4" id="KW-0274">FAD</keyword>
<protein>
    <submittedName>
        <fullName evidence="8">Acyl-CoA dehydrogenase family protein</fullName>
        <ecNumber evidence="8">1.-.-.-</ecNumber>
    </submittedName>
</protein>
<organism evidence="8 9">
    <name type="scientific">Microtetraspora glauca</name>
    <dbReference type="NCBI Taxonomy" id="1996"/>
    <lineage>
        <taxon>Bacteria</taxon>
        <taxon>Bacillati</taxon>
        <taxon>Actinomycetota</taxon>
        <taxon>Actinomycetes</taxon>
        <taxon>Streptosporangiales</taxon>
        <taxon>Streptosporangiaceae</taxon>
        <taxon>Microtetraspora</taxon>
    </lineage>
</organism>
<dbReference type="InterPro" id="IPR013786">
    <property type="entry name" value="AcylCoA_DH/ox_N"/>
</dbReference>
<comment type="caution">
    <text evidence="8">The sequence shown here is derived from an EMBL/GenBank/DDBJ whole genome shotgun (WGS) entry which is preliminary data.</text>
</comment>
<evidence type="ECO:0000256" key="5">
    <source>
        <dbReference type="ARBA" id="ARBA00023002"/>
    </source>
</evidence>
<comment type="similarity">
    <text evidence="2">Belongs to the acyl-CoA dehydrogenase family.</text>
</comment>
<feature type="domain" description="Acyl-CoA dehydrogenase/oxidase C-terminal" evidence="6">
    <location>
        <begin position="235"/>
        <end position="360"/>
    </location>
</feature>
<evidence type="ECO:0000313" key="9">
    <source>
        <dbReference type="Proteomes" id="UP001551675"/>
    </source>
</evidence>
<name>A0ABV3GJN2_MICGL</name>
<dbReference type="SUPFAM" id="SSF56645">
    <property type="entry name" value="Acyl-CoA dehydrogenase NM domain-like"/>
    <property type="match status" value="1"/>
</dbReference>
<evidence type="ECO:0000256" key="4">
    <source>
        <dbReference type="ARBA" id="ARBA00022827"/>
    </source>
</evidence>
<accession>A0ABV3GJN2</accession>
<gene>
    <name evidence="8" type="ORF">AB0I59_24820</name>
</gene>
<keyword evidence="9" id="KW-1185">Reference proteome</keyword>
<dbReference type="Gene3D" id="1.20.140.10">
    <property type="entry name" value="Butyryl-CoA Dehydrogenase, subunit A, domain 3"/>
    <property type="match status" value="1"/>
</dbReference>
<reference evidence="8 9" key="1">
    <citation type="submission" date="2024-06" db="EMBL/GenBank/DDBJ databases">
        <title>The Natural Products Discovery Center: Release of the First 8490 Sequenced Strains for Exploring Actinobacteria Biosynthetic Diversity.</title>
        <authorList>
            <person name="Kalkreuter E."/>
            <person name="Kautsar S.A."/>
            <person name="Yang D."/>
            <person name="Bader C.D."/>
            <person name="Teijaro C.N."/>
            <person name="Fluegel L."/>
            <person name="Davis C.M."/>
            <person name="Simpson J.R."/>
            <person name="Lauterbach L."/>
            <person name="Steele A.D."/>
            <person name="Gui C."/>
            <person name="Meng S."/>
            <person name="Li G."/>
            <person name="Viehrig K."/>
            <person name="Ye F."/>
            <person name="Su P."/>
            <person name="Kiefer A.F."/>
            <person name="Nichols A."/>
            <person name="Cepeda A.J."/>
            <person name="Yan W."/>
            <person name="Fan B."/>
            <person name="Jiang Y."/>
            <person name="Adhikari A."/>
            <person name="Zheng C.-J."/>
            <person name="Schuster L."/>
            <person name="Cowan T.M."/>
            <person name="Smanski M.J."/>
            <person name="Chevrette M.G."/>
            <person name="De Carvalho L.P.S."/>
            <person name="Shen B."/>
        </authorList>
    </citation>
    <scope>NUCLEOTIDE SEQUENCE [LARGE SCALE GENOMIC DNA]</scope>
    <source>
        <strain evidence="8 9">NPDC050100</strain>
    </source>
</reference>
<sequence>MTDDLLSPDEVRAALRAYFADRPGLDETRLIRDGDPAVAGAGFDRERWRVLADEVGLLAMAAPEEADGLGLGLEHLTAAAEEAGASLYPGPFRASVLLAWALRAGGAATSGGDLIGDPVGHAGGVLTGTAVAGVPQAFASHVPGLRMDAEGRVSGEVRHVTHGPAADVLLAVARAPHGPAAVLVPLGGERGSVTRRAAGSVDLTATLGDLHLDAVPALPLSRPGDVATLARIGDVARLLLAAEQVGGAQGCLDHAVGYAKIRSQFGRLIGVNQAIQHRCAGMAVDVVAARALVLAAARAIDAEDERAHLLVLLAKAEASQVFGAAAEALIQVHGGIGFTWEHDAHLFYRRAKATAVLDGQPVRLRDTAVASGCLSLLAG</sequence>
<comment type="cofactor">
    <cofactor evidence="1">
        <name>FAD</name>
        <dbReference type="ChEBI" id="CHEBI:57692"/>
    </cofactor>
</comment>
<keyword evidence="5 8" id="KW-0560">Oxidoreductase</keyword>
<dbReference type="Proteomes" id="UP001551675">
    <property type="component" value="Unassembled WGS sequence"/>
</dbReference>
<keyword evidence="3" id="KW-0285">Flavoprotein</keyword>
<dbReference type="PANTHER" id="PTHR43884:SF20">
    <property type="entry name" value="ACYL-COA DEHYDROGENASE FADE28"/>
    <property type="match status" value="1"/>
</dbReference>
<dbReference type="EC" id="1.-.-.-" evidence="8"/>
<dbReference type="SUPFAM" id="SSF47203">
    <property type="entry name" value="Acyl-CoA dehydrogenase C-terminal domain-like"/>
    <property type="match status" value="1"/>
</dbReference>
<evidence type="ECO:0000259" key="6">
    <source>
        <dbReference type="Pfam" id="PF00441"/>
    </source>
</evidence>
<evidence type="ECO:0000313" key="8">
    <source>
        <dbReference type="EMBL" id="MEV0971840.1"/>
    </source>
</evidence>